<dbReference type="Gene3D" id="2.60.200.40">
    <property type="match status" value="1"/>
</dbReference>
<dbReference type="AlphaFoldDB" id="A0A0F6W264"/>
<evidence type="ECO:0000256" key="1">
    <source>
        <dbReference type="ARBA" id="ARBA00022679"/>
    </source>
</evidence>
<reference evidence="6 7" key="1">
    <citation type="submission" date="2015-03" db="EMBL/GenBank/DDBJ databases">
        <title>Genome assembly of Sandaracinus amylolyticus DSM 53668.</title>
        <authorList>
            <person name="Sharma G."/>
            <person name="Subramanian S."/>
        </authorList>
    </citation>
    <scope>NUCLEOTIDE SEQUENCE [LARGE SCALE GENOMIC DNA]</scope>
    <source>
        <strain evidence="6 7">DSM 53668</strain>
    </source>
</reference>
<dbReference type="PROSITE" id="PS50146">
    <property type="entry name" value="DAGK"/>
    <property type="match status" value="1"/>
</dbReference>
<dbReference type="Pfam" id="PF19279">
    <property type="entry name" value="YegS_C"/>
    <property type="match status" value="1"/>
</dbReference>
<keyword evidence="1" id="KW-0808">Transferase</keyword>
<dbReference type="GO" id="GO:0016301">
    <property type="term" value="F:kinase activity"/>
    <property type="evidence" value="ECO:0007669"/>
    <property type="project" value="UniProtKB-KW"/>
</dbReference>
<dbReference type="STRING" id="927083.DB32_002654"/>
<organism evidence="6 7">
    <name type="scientific">Sandaracinus amylolyticus</name>
    <dbReference type="NCBI Taxonomy" id="927083"/>
    <lineage>
        <taxon>Bacteria</taxon>
        <taxon>Pseudomonadati</taxon>
        <taxon>Myxococcota</taxon>
        <taxon>Polyangia</taxon>
        <taxon>Polyangiales</taxon>
        <taxon>Sandaracinaceae</taxon>
        <taxon>Sandaracinus</taxon>
    </lineage>
</organism>
<evidence type="ECO:0000256" key="3">
    <source>
        <dbReference type="ARBA" id="ARBA00022777"/>
    </source>
</evidence>
<dbReference type="InterPro" id="IPR045540">
    <property type="entry name" value="YegS/DAGK_C"/>
</dbReference>
<evidence type="ECO:0000256" key="2">
    <source>
        <dbReference type="ARBA" id="ARBA00022741"/>
    </source>
</evidence>
<evidence type="ECO:0000256" key="4">
    <source>
        <dbReference type="ARBA" id="ARBA00022840"/>
    </source>
</evidence>
<dbReference type="InterPro" id="IPR016064">
    <property type="entry name" value="NAD/diacylglycerol_kinase_sf"/>
</dbReference>
<dbReference type="PANTHER" id="PTHR12358">
    <property type="entry name" value="SPHINGOSINE KINASE"/>
    <property type="match status" value="1"/>
</dbReference>
<evidence type="ECO:0000313" key="6">
    <source>
        <dbReference type="EMBL" id="AKF05505.1"/>
    </source>
</evidence>
<dbReference type="Proteomes" id="UP000034883">
    <property type="component" value="Chromosome"/>
</dbReference>
<evidence type="ECO:0000313" key="7">
    <source>
        <dbReference type="Proteomes" id="UP000034883"/>
    </source>
</evidence>
<accession>A0A0F6W264</accession>
<dbReference type="InterPro" id="IPR001206">
    <property type="entry name" value="Diacylglycerol_kinase_cat_dom"/>
</dbReference>
<dbReference type="RefSeq" id="WP_053232738.1">
    <property type="nucleotide sequence ID" value="NZ_CP011125.1"/>
</dbReference>
<dbReference type="Pfam" id="PF00781">
    <property type="entry name" value="DAGK_cat"/>
    <property type="match status" value="1"/>
</dbReference>
<feature type="domain" description="DAGKc" evidence="5">
    <location>
        <begin position="1"/>
        <end position="90"/>
    </location>
</feature>
<dbReference type="SUPFAM" id="SSF111331">
    <property type="entry name" value="NAD kinase/diacylglycerol kinase-like"/>
    <property type="match status" value="1"/>
</dbReference>
<dbReference type="KEGG" id="samy:DB32_002654"/>
<dbReference type="EMBL" id="CP011125">
    <property type="protein sequence ID" value="AKF05505.1"/>
    <property type="molecule type" value="Genomic_DNA"/>
</dbReference>
<proteinExistence type="predicted"/>
<gene>
    <name evidence="6" type="ORF">DB32_002654</name>
</gene>
<keyword evidence="4" id="KW-0067">ATP-binding</keyword>
<dbReference type="InterPro" id="IPR050187">
    <property type="entry name" value="Lipid_Phosphate_FormReg"/>
</dbReference>
<keyword evidence="7" id="KW-1185">Reference proteome</keyword>
<keyword evidence="3" id="KW-0418">Kinase</keyword>
<sequence>MRASLSPAQDPAWLDRKPDLAVAAGGDGTVAATVRALVGRNVPLAIVRLGTANNIALTLGLDGSPEELLEGLRHPIRRRLDVGIAGGAWGERLFVESAGVGLFQHVLEHEASSADKSQERGLGVLLDELRRHRPRAWSITVDGADRSGEYLLVEAMNIASLGPRVRLAPDADPFDGALDVVLVRERDRRALTSYLAALRAGDHGARLEVPTERARHVHVRLAGASARLDDDIVSGPGQPPSEHLDLRVLAGAVELWLPRPRRARRDGSPRSRASP</sequence>
<dbReference type="PANTHER" id="PTHR12358:SF54">
    <property type="entry name" value="SPHINGOSINE KINASE RELATED PROTEIN"/>
    <property type="match status" value="1"/>
</dbReference>
<evidence type="ECO:0000259" key="5">
    <source>
        <dbReference type="PROSITE" id="PS50146"/>
    </source>
</evidence>
<dbReference type="Gene3D" id="3.40.50.10330">
    <property type="entry name" value="Probable inorganic polyphosphate/atp-NAD kinase, domain 1"/>
    <property type="match status" value="1"/>
</dbReference>
<dbReference type="GO" id="GO:0005524">
    <property type="term" value="F:ATP binding"/>
    <property type="evidence" value="ECO:0007669"/>
    <property type="project" value="UniProtKB-KW"/>
</dbReference>
<keyword evidence="2" id="KW-0547">Nucleotide-binding</keyword>
<protein>
    <recommendedName>
        <fullName evidence="5">DAGKc domain-containing protein</fullName>
    </recommendedName>
</protein>
<name>A0A0F6W264_9BACT</name>
<dbReference type="InterPro" id="IPR017438">
    <property type="entry name" value="ATP-NAD_kinase_N"/>
</dbReference>